<dbReference type="Proteomes" id="UP000006447">
    <property type="component" value="Unassembled WGS sequence"/>
</dbReference>
<name>I0WYT9_RHOOP</name>
<keyword evidence="1" id="KW-0547">Nucleotide-binding</keyword>
<dbReference type="EMBL" id="AJJH01000014">
    <property type="protein sequence ID" value="EID81555.1"/>
    <property type="molecule type" value="Genomic_DNA"/>
</dbReference>
<protein>
    <submittedName>
        <fullName evidence="1">DEAD/DEAH box helicase</fullName>
    </submittedName>
</protein>
<evidence type="ECO:0000313" key="2">
    <source>
        <dbReference type="Proteomes" id="UP000006447"/>
    </source>
</evidence>
<gene>
    <name evidence="1" type="ORF">W59_02301</name>
</gene>
<keyword evidence="1" id="KW-0067">ATP-binding</keyword>
<proteinExistence type="predicted"/>
<reference evidence="1 2" key="1">
    <citation type="journal article" date="2012" name="J. Bacteriol.">
        <title>Draft genome sequence of the nitrophenol-degrading actinomycete Rhodococcus imtechensis RKJ300.</title>
        <authorList>
            <person name="Vikram S."/>
            <person name="Kumar S."/>
            <person name="Subramanian S."/>
            <person name="Raghava G.P."/>
        </authorList>
    </citation>
    <scope>NUCLEOTIDE SEQUENCE [LARGE SCALE GENOMIC DNA]</scope>
    <source>
        <strain evidence="1 2">RKJ300</strain>
    </source>
</reference>
<dbReference type="RefSeq" id="WP_007295838.1">
    <property type="nucleotide sequence ID" value="NZ_AJJH01000014.1"/>
</dbReference>
<evidence type="ECO:0000313" key="1">
    <source>
        <dbReference type="EMBL" id="EID81555.1"/>
    </source>
</evidence>
<accession>I0WYT9</accession>
<sequence>MELLAVFTAAPEFTVLAGRNKIGSVEAASLLTEAVEGPRVLLFGGRSWKVTHID</sequence>
<keyword evidence="1" id="KW-0378">Hydrolase</keyword>
<comment type="caution">
    <text evidence="1">The sequence shown here is derived from an EMBL/GenBank/DDBJ whole genome shotgun (WGS) entry which is preliminary data.</text>
</comment>
<dbReference type="AlphaFoldDB" id="I0WYT9"/>
<dbReference type="PATRIC" id="fig|1165867.3.peg.460"/>
<keyword evidence="1" id="KW-0347">Helicase</keyword>
<dbReference type="GO" id="GO:0004386">
    <property type="term" value="F:helicase activity"/>
    <property type="evidence" value="ECO:0007669"/>
    <property type="project" value="UniProtKB-KW"/>
</dbReference>
<organism evidence="1 2">
    <name type="scientific">Rhodococcus opacus RKJ300 = JCM 13270</name>
    <dbReference type="NCBI Taxonomy" id="1165867"/>
    <lineage>
        <taxon>Bacteria</taxon>
        <taxon>Bacillati</taxon>
        <taxon>Actinomycetota</taxon>
        <taxon>Actinomycetes</taxon>
        <taxon>Mycobacteriales</taxon>
        <taxon>Nocardiaceae</taxon>
        <taxon>Rhodococcus</taxon>
    </lineage>
</organism>